<organism evidence="1 2">
    <name type="scientific">Corynebacterium kutscheri</name>
    <dbReference type="NCBI Taxonomy" id="35755"/>
    <lineage>
        <taxon>Bacteria</taxon>
        <taxon>Bacillati</taxon>
        <taxon>Actinomycetota</taxon>
        <taxon>Actinomycetes</taxon>
        <taxon>Mycobacteriales</taxon>
        <taxon>Corynebacteriaceae</taxon>
        <taxon>Corynebacterium</taxon>
    </lineage>
</organism>
<dbReference type="HOGENOM" id="CLU_2715545_0_0_11"/>
<sequence>MHLLAKYGGQTKIKRLGKTRVITFVYKHWSRNPETVTDAIFATISGQSVQIAGARYAELGATMSAKDALLKT</sequence>
<protein>
    <submittedName>
        <fullName evidence="1">Uncharacterized protein</fullName>
    </submittedName>
</protein>
<keyword evidence="2" id="KW-1185">Reference proteome</keyword>
<evidence type="ECO:0000313" key="2">
    <source>
        <dbReference type="Proteomes" id="UP000033457"/>
    </source>
</evidence>
<reference evidence="1 2" key="1">
    <citation type="journal article" date="2015" name="Genome Announc.">
        <title>Complete Genome Sequence of Corynebacterium kutscheri DSM 20755, a Corynebacterial Type Strain with Remarkably Low G+C Content of Chromosomal DNA.</title>
        <authorList>
            <person name="Ruckert C."/>
            <person name="Albersmeier A."/>
            <person name="Winkler A."/>
            <person name="Tauch A."/>
        </authorList>
    </citation>
    <scope>NUCLEOTIDE SEQUENCE [LARGE SCALE GENOMIC DNA]</scope>
    <source>
        <strain evidence="1 2">DSM 20755</strain>
    </source>
</reference>
<dbReference type="AlphaFoldDB" id="A0A0F6R2F6"/>
<name>A0A0F6R2F6_9CORY</name>
<evidence type="ECO:0000313" key="1">
    <source>
        <dbReference type="EMBL" id="AKE41618.1"/>
    </source>
</evidence>
<gene>
    <name evidence="1" type="ORF">UL82_07280</name>
</gene>
<dbReference type="Proteomes" id="UP000033457">
    <property type="component" value="Chromosome"/>
</dbReference>
<accession>A0A0F6R2F6</accession>
<dbReference type="EMBL" id="CP011312">
    <property type="protein sequence ID" value="AKE41618.1"/>
    <property type="molecule type" value="Genomic_DNA"/>
</dbReference>
<dbReference type="KEGG" id="cku:UL82_07280"/>
<proteinExistence type="predicted"/>